<keyword evidence="3" id="KW-1185">Reference proteome</keyword>
<evidence type="ECO:0000259" key="1">
    <source>
        <dbReference type="SMART" id="SM00943"/>
    </source>
</evidence>
<dbReference type="Pfam" id="PF09250">
    <property type="entry name" value="Prim-Pol"/>
    <property type="match status" value="1"/>
</dbReference>
<accession>A0A5N6A3Q6</accession>
<evidence type="ECO:0000313" key="2">
    <source>
        <dbReference type="EMBL" id="KAB8163414.1"/>
    </source>
</evidence>
<dbReference type="Proteomes" id="UP000314251">
    <property type="component" value="Unassembled WGS sequence"/>
</dbReference>
<dbReference type="RefSeq" id="WP_139670195.1">
    <property type="nucleotide sequence ID" value="NZ_VDLY02000012.1"/>
</dbReference>
<protein>
    <submittedName>
        <fullName evidence="2">DNA primase</fullName>
    </submittedName>
</protein>
<sequence length="235" mass="24280">MREILGERRTDDDNNGLGGHARWADLGWAAREAALAAAARGWPVLPGVGATPDGACRCARPDCPVPGAHPDDPELLAATADPRMTRWRWTTRPAAPILLATGGRAPCAVSLPAVAGPEALAALDRAGLGGGPVVATPTRWALLVRPYELPELGELLYLQDEVPSSLRFHGHGGYLPLPPSELGRGPVAWVREPARAGSAAGSSAGAGVLPGVAELIEVLVDAGRSAPDQGSRLAY</sequence>
<dbReference type="OrthoDB" id="3691293at2"/>
<feature type="domain" description="DNA primase/polymerase bifunctional N-terminal" evidence="1">
    <location>
        <begin position="34"/>
        <end position="219"/>
    </location>
</feature>
<gene>
    <name evidence="2" type="ORF">FH607_019150</name>
</gene>
<dbReference type="InterPro" id="IPR015330">
    <property type="entry name" value="DNA_primase/pol_bifunc_N"/>
</dbReference>
<proteinExistence type="predicted"/>
<evidence type="ECO:0000313" key="3">
    <source>
        <dbReference type="Proteomes" id="UP000314251"/>
    </source>
</evidence>
<dbReference type="SMART" id="SM00943">
    <property type="entry name" value="Prim-Pol"/>
    <property type="match status" value="1"/>
</dbReference>
<organism evidence="2 3">
    <name type="scientific">Streptomyces mimosae</name>
    <dbReference type="NCBI Taxonomy" id="2586635"/>
    <lineage>
        <taxon>Bacteria</taxon>
        <taxon>Bacillati</taxon>
        <taxon>Actinomycetota</taxon>
        <taxon>Actinomycetes</taxon>
        <taxon>Kitasatosporales</taxon>
        <taxon>Streptomycetaceae</taxon>
        <taxon>Streptomyces</taxon>
    </lineage>
</organism>
<name>A0A5N6A3Q6_9ACTN</name>
<dbReference type="EMBL" id="VDLY02000012">
    <property type="protein sequence ID" value="KAB8163414.1"/>
    <property type="molecule type" value="Genomic_DNA"/>
</dbReference>
<dbReference type="AlphaFoldDB" id="A0A5N6A3Q6"/>
<comment type="caution">
    <text evidence="2">The sequence shown here is derived from an EMBL/GenBank/DDBJ whole genome shotgun (WGS) entry which is preliminary data.</text>
</comment>
<reference evidence="2" key="1">
    <citation type="submission" date="2019-10" db="EMBL/GenBank/DDBJ databases">
        <title>Nonomuraea sp. nov., isolated from Phyllanthus amarus.</title>
        <authorList>
            <person name="Klykleung N."/>
            <person name="Tanasupawat S."/>
        </authorList>
    </citation>
    <scope>NUCLEOTIDE SEQUENCE [LARGE SCALE GENOMIC DNA]</scope>
    <source>
        <strain evidence="2">3MP-10</strain>
    </source>
</reference>